<reference evidence="1" key="1">
    <citation type="journal article" date="2014" name="Nat. Genet.">
        <title>The genome of the stress-tolerant wild tomato species Solanum pennellii.</title>
        <authorList>
            <person name="Bolger A."/>
            <person name="Scossa F."/>
            <person name="Bolger M.E."/>
            <person name="Lanz C."/>
            <person name="Maumus F."/>
            <person name="Tohge T."/>
            <person name="Quesneville H."/>
            <person name="Alseekh S."/>
            <person name="Sorensen I."/>
            <person name="Lichtenstein G."/>
            <person name="Fich E.A."/>
            <person name="Conte M."/>
            <person name="Keller H."/>
            <person name="Schneeberger K."/>
            <person name="Schwacke R."/>
            <person name="Ofner I."/>
            <person name="Vrebalov J."/>
            <person name="Xu Y."/>
            <person name="Osorio S."/>
            <person name="Aflitos S.A."/>
            <person name="Schijlen E."/>
            <person name="Jimenez-Gomez J.M."/>
            <person name="Ryngajllo M."/>
            <person name="Kimura S."/>
            <person name="Kumar R."/>
            <person name="Koenig D."/>
            <person name="Headland L.R."/>
            <person name="Maloof J.N."/>
            <person name="Sinha N."/>
            <person name="van Ham R.C."/>
            <person name="Lankhorst R.K."/>
            <person name="Mao L."/>
            <person name="Vogel A."/>
            <person name="Arsova B."/>
            <person name="Panstruga R."/>
            <person name="Fei Z."/>
            <person name="Rose J.K."/>
            <person name="Zamir D."/>
            <person name="Carrari F."/>
            <person name="Giovannoni J.J."/>
            <person name="Weigel D."/>
            <person name="Usadel B."/>
            <person name="Fernie A.R."/>
        </authorList>
    </citation>
    <scope>NUCLEOTIDE SEQUENCE [LARGE SCALE GENOMIC DNA]</scope>
    <source>
        <strain evidence="1">cv. LA0716</strain>
    </source>
</reference>
<accession>A0ABM1FIA0</accession>
<reference evidence="2" key="2">
    <citation type="submission" date="2025-08" db="UniProtKB">
        <authorList>
            <consortium name="RefSeq"/>
        </authorList>
    </citation>
    <scope>IDENTIFICATION</scope>
</reference>
<dbReference type="Proteomes" id="UP000694930">
    <property type="component" value="Chromosome 11"/>
</dbReference>
<proteinExistence type="predicted"/>
<name>A0ABM1FIA0_SOLPN</name>
<dbReference type="GeneID" id="107003419"/>
<gene>
    <name evidence="2" type="primary">LOC107003419</name>
</gene>
<evidence type="ECO:0000313" key="1">
    <source>
        <dbReference type="Proteomes" id="UP000694930"/>
    </source>
</evidence>
<sequence>MNSDESECSVCKVDCKSNICIGVEATSWQSECTVCIKTDLISPGSAGACLHNIDCECDNCIESDTFLGSERLNCDEIEIIWPCDFHILDDPQSVDLQKRLHISTPEAEHLFDRTTELQTKIEIVLRKITSLSLLRDIWETMAAKVNQPKSLIEAFEREVFKANRHITLEILARNNLIILFFICGCGQQT</sequence>
<organism evidence="1 2">
    <name type="scientific">Solanum pennellii</name>
    <name type="common">Tomato</name>
    <name type="synonym">Lycopersicon pennellii</name>
    <dbReference type="NCBI Taxonomy" id="28526"/>
    <lineage>
        <taxon>Eukaryota</taxon>
        <taxon>Viridiplantae</taxon>
        <taxon>Streptophyta</taxon>
        <taxon>Embryophyta</taxon>
        <taxon>Tracheophyta</taxon>
        <taxon>Spermatophyta</taxon>
        <taxon>Magnoliopsida</taxon>
        <taxon>eudicotyledons</taxon>
        <taxon>Gunneridae</taxon>
        <taxon>Pentapetalae</taxon>
        <taxon>asterids</taxon>
        <taxon>lamiids</taxon>
        <taxon>Solanales</taxon>
        <taxon>Solanaceae</taxon>
        <taxon>Solanoideae</taxon>
        <taxon>Solaneae</taxon>
        <taxon>Solanum</taxon>
        <taxon>Solanum subgen. Lycopersicon</taxon>
    </lineage>
</organism>
<protein>
    <submittedName>
        <fullName evidence="2">Uncharacterized protein LOC107003419</fullName>
    </submittedName>
</protein>
<evidence type="ECO:0000313" key="2">
    <source>
        <dbReference type="RefSeq" id="XP_015057228.1"/>
    </source>
</evidence>
<dbReference type="RefSeq" id="XP_015057228.1">
    <property type="nucleotide sequence ID" value="XM_015201742.2"/>
</dbReference>
<keyword evidence="1" id="KW-1185">Reference proteome</keyword>